<evidence type="ECO:0000313" key="2">
    <source>
        <dbReference type="EMBL" id="CAL1387737.1"/>
    </source>
</evidence>
<sequence length="122" mass="13707">MGRSSAFRSRDEMAEREIVGVLFLLRLASPPLSQSATPPVRNRSATHSPLAAPTDSPSSSPVPPDSYPGHHCWEIEHCPSSHSSPNKRFTSNCLPCLHPSIDTRLEMVGDLARNWYRRRWIF</sequence>
<reference evidence="2 3" key="1">
    <citation type="submission" date="2024-04" db="EMBL/GenBank/DDBJ databases">
        <authorList>
            <person name="Fracassetti M."/>
        </authorList>
    </citation>
    <scope>NUCLEOTIDE SEQUENCE [LARGE SCALE GENOMIC DNA]</scope>
</reference>
<keyword evidence="3" id="KW-1185">Reference proteome</keyword>
<name>A0AAV2EPU4_9ROSI</name>
<proteinExistence type="predicted"/>
<evidence type="ECO:0000256" key="1">
    <source>
        <dbReference type="SAM" id="MobiDB-lite"/>
    </source>
</evidence>
<protein>
    <submittedName>
        <fullName evidence="2">Uncharacterized protein</fullName>
    </submittedName>
</protein>
<organism evidence="2 3">
    <name type="scientific">Linum trigynum</name>
    <dbReference type="NCBI Taxonomy" id="586398"/>
    <lineage>
        <taxon>Eukaryota</taxon>
        <taxon>Viridiplantae</taxon>
        <taxon>Streptophyta</taxon>
        <taxon>Embryophyta</taxon>
        <taxon>Tracheophyta</taxon>
        <taxon>Spermatophyta</taxon>
        <taxon>Magnoliopsida</taxon>
        <taxon>eudicotyledons</taxon>
        <taxon>Gunneridae</taxon>
        <taxon>Pentapetalae</taxon>
        <taxon>rosids</taxon>
        <taxon>fabids</taxon>
        <taxon>Malpighiales</taxon>
        <taxon>Linaceae</taxon>
        <taxon>Linum</taxon>
    </lineage>
</organism>
<evidence type="ECO:0000313" key="3">
    <source>
        <dbReference type="Proteomes" id="UP001497516"/>
    </source>
</evidence>
<dbReference type="Proteomes" id="UP001497516">
    <property type="component" value="Chromosome 5"/>
</dbReference>
<accession>A0AAV2EPU4</accession>
<dbReference type="EMBL" id="OZ034818">
    <property type="protein sequence ID" value="CAL1387737.1"/>
    <property type="molecule type" value="Genomic_DNA"/>
</dbReference>
<feature type="compositionally biased region" description="Low complexity" evidence="1">
    <location>
        <begin position="48"/>
        <end position="59"/>
    </location>
</feature>
<dbReference type="AlphaFoldDB" id="A0AAV2EPU4"/>
<feature type="region of interest" description="Disordered" evidence="1">
    <location>
        <begin position="31"/>
        <end position="65"/>
    </location>
</feature>
<gene>
    <name evidence="2" type="ORF">LTRI10_LOCUS28701</name>
</gene>
<feature type="compositionally biased region" description="Polar residues" evidence="1">
    <location>
        <begin position="31"/>
        <end position="47"/>
    </location>
</feature>